<dbReference type="EMBL" id="CP097463">
    <property type="protein sequence ID" value="WAX56138.1"/>
    <property type="molecule type" value="Genomic_DNA"/>
</dbReference>
<organism evidence="3 4">
    <name type="scientific">Jatrophihabitans cynanchi</name>
    <dbReference type="NCBI Taxonomy" id="2944128"/>
    <lineage>
        <taxon>Bacteria</taxon>
        <taxon>Bacillati</taxon>
        <taxon>Actinomycetota</taxon>
        <taxon>Actinomycetes</taxon>
        <taxon>Jatrophihabitantales</taxon>
        <taxon>Jatrophihabitantaceae</taxon>
        <taxon>Jatrophihabitans</taxon>
    </lineage>
</organism>
<evidence type="ECO:0000313" key="3">
    <source>
        <dbReference type="EMBL" id="WAX56138.1"/>
    </source>
</evidence>
<dbReference type="CDD" id="cd11614">
    <property type="entry name" value="SAF_CpaB_FlgA_like"/>
    <property type="match status" value="1"/>
</dbReference>
<feature type="domain" description="SAF" evidence="2">
    <location>
        <begin position="46"/>
        <end position="109"/>
    </location>
</feature>
<proteinExistence type="predicted"/>
<keyword evidence="1" id="KW-0472">Membrane</keyword>
<gene>
    <name evidence="3" type="ORF">M6B22_16570</name>
</gene>
<keyword evidence="1" id="KW-1133">Transmembrane helix</keyword>
<dbReference type="Proteomes" id="UP001164693">
    <property type="component" value="Chromosome"/>
</dbReference>
<dbReference type="Pfam" id="PF08666">
    <property type="entry name" value="SAF"/>
    <property type="match status" value="1"/>
</dbReference>
<accession>A0ABY7JUC7</accession>
<sequence length="224" mass="22843">MSVSSPTPKRVQTPRWFDLRLAAGIVLVLGSVLIGAKIVSGAHATYRMPALTHDVAAGTTLRAADLQLVQVRLPDHGSGVYVGHSADAVGRRLNRALARGELVPAAALSEAPALTTVSVPIAPGRAPALHPGQRVQLWLSTKLCPSLVLLADVTVQDAHESAGTIGSATGQDIVLSVPAALADRVIAALALQDAAIRAGILTGARHDGANDALPSLSACAAQPS</sequence>
<evidence type="ECO:0000256" key="1">
    <source>
        <dbReference type="SAM" id="Phobius"/>
    </source>
</evidence>
<keyword evidence="4" id="KW-1185">Reference proteome</keyword>
<protein>
    <submittedName>
        <fullName evidence="3">SAF domain-containing protein</fullName>
    </submittedName>
</protein>
<feature type="transmembrane region" description="Helical" evidence="1">
    <location>
        <begin position="20"/>
        <end position="39"/>
    </location>
</feature>
<dbReference type="SMART" id="SM00858">
    <property type="entry name" value="SAF"/>
    <property type="match status" value="1"/>
</dbReference>
<reference evidence="3" key="1">
    <citation type="submission" date="2022-05" db="EMBL/GenBank/DDBJ databases">
        <title>Jatrophihabitans sp. SB3-54 whole genome sequence.</title>
        <authorList>
            <person name="Suh M.K."/>
            <person name="Eom M.K."/>
            <person name="Kim J.S."/>
            <person name="Kim H.S."/>
            <person name="Do H.E."/>
            <person name="Shin Y.K."/>
            <person name="Lee J.-S."/>
        </authorList>
    </citation>
    <scope>NUCLEOTIDE SEQUENCE</scope>
    <source>
        <strain evidence="3">SB3-54</strain>
    </source>
</reference>
<evidence type="ECO:0000259" key="2">
    <source>
        <dbReference type="SMART" id="SM00858"/>
    </source>
</evidence>
<dbReference type="RefSeq" id="WP_269442667.1">
    <property type="nucleotide sequence ID" value="NZ_CP097463.1"/>
</dbReference>
<evidence type="ECO:0000313" key="4">
    <source>
        <dbReference type="Proteomes" id="UP001164693"/>
    </source>
</evidence>
<dbReference type="InterPro" id="IPR013974">
    <property type="entry name" value="SAF"/>
</dbReference>
<name>A0ABY7JUC7_9ACTN</name>
<keyword evidence="1" id="KW-0812">Transmembrane</keyword>